<keyword evidence="1" id="KW-0732">Signal</keyword>
<keyword evidence="4" id="KW-1185">Reference proteome</keyword>
<dbReference type="Proteomes" id="UP000597459">
    <property type="component" value="Unassembled WGS sequence"/>
</dbReference>
<gene>
    <name evidence="3" type="ORF">GOB87_16015</name>
</gene>
<dbReference type="PANTHER" id="PTHR34406:SF1">
    <property type="entry name" value="PROTEIN YCEI"/>
    <property type="match status" value="1"/>
</dbReference>
<comment type="caution">
    <text evidence="3">The sequence shown here is derived from an EMBL/GenBank/DDBJ whole genome shotgun (WGS) entry which is preliminary data.</text>
</comment>
<name>A0A967B9Y7_9PROT</name>
<evidence type="ECO:0000313" key="3">
    <source>
        <dbReference type="EMBL" id="NHO55410.1"/>
    </source>
</evidence>
<dbReference type="AlphaFoldDB" id="A0A967B9Y7"/>
<feature type="signal peptide" evidence="1">
    <location>
        <begin position="1"/>
        <end position="23"/>
    </location>
</feature>
<accession>A0A967B9Y7</accession>
<feature type="chain" id="PRO_5037799234" evidence="1">
    <location>
        <begin position="24"/>
        <end position="200"/>
    </location>
</feature>
<proteinExistence type="predicted"/>
<dbReference type="EMBL" id="WOTH01000078">
    <property type="protein sequence ID" value="NHO55410.1"/>
    <property type="molecule type" value="Genomic_DNA"/>
</dbReference>
<dbReference type="PANTHER" id="PTHR34406">
    <property type="entry name" value="PROTEIN YCEI"/>
    <property type="match status" value="1"/>
</dbReference>
<dbReference type="SUPFAM" id="SSF101874">
    <property type="entry name" value="YceI-like"/>
    <property type="match status" value="1"/>
</dbReference>
<sequence length="200" mass="21276">MQKHLLAASTFLGVLCSLAAAHAAPLPADVKSGIYGVEPAHTQVIFSLLHFGFTHYSGLLSDASGTLAFDPKDMTKTKLNVVLKVDSVQTTSPRLTSELKTEKWLDTGRYPTATFVSGVVTPTGEGTANIAGNLTLHGITKPIVLRATFIGAGENPMDKAYTLGFEGMTTINRSEFGVTTYVPMVGDQVQLTIAGAFERE</sequence>
<dbReference type="Gene3D" id="2.40.128.110">
    <property type="entry name" value="Lipid/polyisoprenoid-binding, YceI-like"/>
    <property type="match status" value="1"/>
</dbReference>
<organism evidence="3 4">
    <name type="scientific">Acetobacter estunensis</name>
    <dbReference type="NCBI Taxonomy" id="104097"/>
    <lineage>
        <taxon>Bacteria</taxon>
        <taxon>Pseudomonadati</taxon>
        <taxon>Pseudomonadota</taxon>
        <taxon>Alphaproteobacteria</taxon>
        <taxon>Acetobacterales</taxon>
        <taxon>Acetobacteraceae</taxon>
        <taxon>Acetobacter</taxon>
    </lineage>
</organism>
<evidence type="ECO:0000313" key="4">
    <source>
        <dbReference type="Proteomes" id="UP000597459"/>
    </source>
</evidence>
<dbReference type="Pfam" id="PF04264">
    <property type="entry name" value="YceI"/>
    <property type="match status" value="1"/>
</dbReference>
<evidence type="ECO:0000256" key="1">
    <source>
        <dbReference type="SAM" id="SignalP"/>
    </source>
</evidence>
<dbReference type="SMART" id="SM00867">
    <property type="entry name" value="YceI"/>
    <property type="match status" value="1"/>
</dbReference>
<dbReference type="RefSeq" id="WP_166319092.1">
    <property type="nucleotide sequence ID" value="NZ_WOTH01000078.1"/>
</dbReference>
<evidence type="ECO:0000259" key="2">
    <source>
        <dbReference type="SMART" id="SM00867"/>
    </source>
</evidence>
<feature type="domain" description="Lipid/polyisoprenoid-binding YceI-like" evidence="2">
    <location>
        <begin position="34"/>
        <end position="198"/>
    </location>
</feature>
<reference evidence="3" key="1">
    <citation type="submission" date="2019-11" db="EMBL/GenBank/DDBJ databases">
        <title>Description of new Acetobacter species.</title>
        <authorList>
            <person name="Cleenwerck I."/>
            <person name="Sombolestani A.S."/>
        </authorList>
    </citation>
    <scope>NUCLEOTIDE SEQUENCE</scope>
    <source>
        <strain evidence="3">LMG 1626</strain>
    </source>
</reference>
<protein>
    <submittedName>
        <fullName evidence="3">Polyisoprenoid-binding protein</fullName>
    </submittedName>
</protein>
<dbReference type="InterPro" id="IPR036761">
    <property type="entry name" value="TTHA0802/YceI-like_sf"/>
</dbReference>
<dbReference type="InterPro" id="IPR007372">
    <property type="entry name" value="Lipid/polyisoprenoid-bd_YceI"/>
</dbReference>